<dbReference type="InParanoid" id="K3YCY1"/>
<dbReference type="PANTHER" id="PTHR33063:SF16">
    <property type="entry name" value="OS02G0241300 PROTEIN"/>
    <property type="match status" value="1"/>
</dbReference>
<reference evidence="1" key="2">
    <citation type="submission" date="2018-08" db="UniProtKB">
        <authorList>
            <consortium name="EnsemblPlants"/>
        </authorList>
    </citation>
    <scope>IDENTIFICATION</scope>
    <source>
        <strain evidence="1">Yugu1</strain>
    </source>
</reference>
<evidence type="ECO:0000313" key="2">
    <source>
        <dbReference type="Proteomes" id="UP000004995"/>
    </source>
</evidence>
<evidence type="ECO:0000313" key="1">
    <source>
        <dbReference type="EnsemblPlants" id="KQK96489"/>
    </source>
</evidence>
<dbReference type="PANTHER" id="PTHR33063">
    <property type="entry name" value="OS02G0583500 PROTEIN"/>
    <property type="match status" value="1"/>
</dbReference>
<sequence>APKNVRKRTMGHGLEKMISRGKKLAIEVAAGKKRPEVPLQAAKLASECRVSLRDNLPIYTSWKEYDNERGQAEVSKVLRKVASRLDVDVRNEGPSKAACTDIIKRGVKQQRYNLKRKYFDESLTREQLLAKEPPPKMKKHEWILLVEYWCDPKNEVHACIIWFC</sequence>
<proteinExistence type="predicted"/>
<dbReference type="Gramene" id="KQK96489">
    <property type="protein sequence ID" value="KQK96489"/>
    <property type="gene ID" value="SETIT_012082mg"/>
</dbReference>
<organism evidence="1 2">
    <name type="scientific">Setaria italica</name>
    <name type="common">Foxtail millet</name>
    <name type="synonym">Panicum italicum</name>
    <dbReference type="NCBI Taxonomy" id="4555"/>
    <lineage>
        <taxon>Eukaryota</taxon>
        <taxon>Viridiplantae</taxon>
        <taxon>Streptophyta</taxon>
        <taxon>Embryophyta</taxon>
        <taxon>Tracheophyta</taxon>
        <taxon>Spermatophyta</taxon>
        <taxon>Magnoliopsida</taxon>
        <taxon>Liliopsida</taxon>
        <taxon>Poales</taxon>
        <taxon>Poaceae</taxon>
        <taxon>PACMAD clade</taxon>
        <taxon>Panicoideae</taxon>
        <taxon>Panicodae</taxon>
        <taxon>Paniceae</taxon>
        <taxon>Cenchrinae</taxon>
        <taxon>Setaria</taxon>
    </lineage>
</organism>
<dbReference type="EMBL" id="AGNK02004167">
    <property type="status" value="NOT_ANNOTATED_CDS"/>
    <property type="molecule type" value="Genomic_DNA"/>
</dbReference>
<protein>
    <submittedName>
        <fullName evidence="1">Uncharacterized protein</fullName>
    </submittedName>
</protein>
<dbReference type="eggNOG" id="ENOG502R3GE">
    <property type="taxonomic scope" value="Eukaryota"/>
</dbReference>
<dbReference type="AlphaFoldDB" id="K3YCY1"/>
<reference evidence="2" key="1">
    <citation type="journal article" date="2012" name="Nat. Biotechnol.">
        <title>Reference genome sequence of the model plant Setaria.</title>
        <authorList>
            <person name="Bennetzen J.L."/>
            <person name="Schmutz J."/>
            <person name="Wang H."/>
            <person name="Percifield R."/>
            <person name="Hawkins J."/>
            <person name="Pontaroli A.C."/>
            <person name="Estep M."/>
            <person name="Feng L."/>
            <person name="Vaughn J.N."/>
            <person name="Grimwood J."/>
            <person name="Jenkins J."/>
            <person name="Barry K."/>
            <person name="Lindquist E."/>
            <person name="Hellsten U."/>
            <person name="Deshpande S."/>
            <person name="Wang X."/>
            <person name="Wu X."/>
            <person name="Mitros T."/>
            <person name="Triplett J."/>
            <person name="Yang X."/>
            <person name="Ye C.Y."/>
            <person name="Mauro-Herrera M."/>
            <person name="Wang L."/>
            <person name="Li P."/>
            <person name="Sharma M."/>
            <person name="Sharma R."/>
            <person name="Ronald P.C."/>
            <person name="Panaud O."/>
            <person name="Kellogg E.A."/>
            <person name="Brutnell T.P."/>
            <person name="Doust A.N."/>
            <person name="Tuskan G.A."/>
            <person name="Rokhsar D."/>
            <person name="Devos K.M."/>
        </authorList>
    </citation>
    <scope>NUCLEOTIDE SEQUENCE [LARGE SCALE GENOMIC DNA]</scope>
    <source>
        <strain evidence="2">cv. Yugu1</strain>
    </source>
</reference>
<dbReference type="Proteomes" id="UP000004995">
    <property type="component" value="Unassembled WGS sequence"/>
</dbReference>
<dbReference type="HOGENOM" id="CLU_026612_6_0_1"/>
<keyword evidence="2" id="KW-1185">Reference proteome</keyword>
<accession>K3YCY1</accession>
<name>K3YCY1_SETIT</name>
<dbReference type="EnsemblPlants" id="KQK96489">
    <property type="protein sequence ID" value="KQK96489"/>
    <property type="gene ID" value="SETIT_012082mg"/>
</dbReference>